<organism evidence="3 4">
    <name type="scientific">Deinandra increscens subsp. villosa</name>
    <dbReference type="NCBI Taxonomy" id="3103831"/>
    <lineage>
        <taxon>Eukaryota</taxon>
        <taxon>Viridiplantae</taxon>
        <taxon>Streptophyta</taxon>
        <taxon>Embryophyta</taxon>
        <taxon>Tracheophyta</taxon>
        <taxon>Spermatophyta</taxon>
        <taxon>Magnoliopsida</taxon>
        <taxon>eudicotyledons</taxon>
        <taxon>Gunneridae</taxon>
        <taxon>Pentapetalae</taxon>
        <taxon>asterids</taxon>
        <taxon>campanulids</taxon>
        <taxon>Asterales</taxon>
        <taxon>Asteraceae</taxon>
        <taxon>Asteroideae</taxon>
        <taxon>Heliantheae alliance</taxon>
        <taxon>Madieae</taxon>
        <taxon>Madiinae</taxon>
        <taxon>Deinandra</taxon>
    </lineage>
</organism>
<dbReference type="PANTHER" id="PTHR15350">
    <property type="entry name" value="COP9 SIGNALOSOME COMPLEX SUBUNIT 7/DENDRITIC CELL PROTEIN GA17"/>
    <property type="match status" value="1"/>
</dbReference>
<name>A0AAP0DMU6_9ASTR</name>
<dbReference type="Pfam" id="PF01399">
    <property type="entry name" value="PCI"/>
    <property type="match status" value="1"/>
</dbReference>
<dbReference type="PANTHER" id="PTHR15350:SF2">
    <property type="entry name" value="EUKARYOTIC TRANSLATION INITIATION FACTOR 3 SUBUNIT M"/>
    <property type="match status" value="1"/>
</dbReference>
<protein>
    <recommendedName>
        <fullName evidence="2">PCI domain-containing protein</fullName>
    </recommendedName>
</protein>
<dbReference type="EMBL" id="JBCNJP010000007">
    <property type="protein sequence ID" value="KAK9075903.1"/>
    <property type="molecule type" value="Genomic_DNA"/>
</dbReference>
<reference evidence="3 4" key="1">
    <citation type="submission" date="2024-04" db="EMBL/GenBank/DDBJ databases">
        <title>The reference genome of an endangered Asteraceae, Deinandra increscens subsp. villosa, native to the Central Coast of California.</title>
        <authorList>
            <person name="Guilliams M."/>
            <person name="Hasenstab-Lehman K."/>
            <person name="Meyer R."/>
            <person name="Mcevoy S."/>
        </authorList>
    </citation>
    <scope>NUCLEOTIDE SEQUENCE [LARGE SCALE GENOMIC DNA]</scope>
    <source>
        <tissue evidence="3">Leaf</tissue>
    </source>
</reference>
<evidence type="ECO:0000313" key="3">
    <source>
        <dbReference type="EMBL" id="KAK9075903.1"/>
    </source>
</evidence>
<gene>
    <name evidence="3" type="ORF">SSX86_004233</name>
</gene>
<dbReference type="Pfam" id="PF18005">
    <property type="entry name" value="eIF3m_C_helix"/>
    <property type="match status" value="1"/>
</dbReference>
<comment type="similarity">
    <text evidence="1">Belongs to the CSN7/EIF3M family. CSN7 subfamily.</text>
</comment>
<sequence>MECLRETQEKWDEGVTSGDASGHLRRRLYRRFPSARIWFVHSLKVGDSEIIDMLNLLKNVSVPFRTAHEKVSFSLSSSQSNPNLVKAFNPPLSLKRIFLEICFETQIQLERKPNFLEIFGYRTGLNQIEDEQVEPWVVKAITAKLVDCKIDQMNKVIRMSHCTERVFGLLQWQALREKLATWRVYIWWVSVCDVELYEELKVLKIIEATNILLEKEGPSAGLLRQATYTTQRLGTLRAAGV</sequence>
<evidence type="ECO:0000313" key="4">
    <source>
        <dbReference type="Proteomes" id="UP001408789"/>
    </source>
</evidence>
<keyword evidence="4" id="KW-1185">Reference proteome</keyword>
<dbReference type="GO" id="GO:0005852">
    <property type="term" value="C:eukaryotic translation initiation factor 3 complex"/>
    <property type="evidence" value="ECO:0007669"/>
    <property type="project" value="TreeGrafter"/>
</dbReference>
<dbReference type="GO" id="GO:0002183">
    <property type="term" value="P:cytoplasmic translational initiation"/>
    <property type="evidence" value="ECO:0007669"/>
    <property type="project" value="TreeGrafter"/>
</dbReference>
<dbReference type="SMART" id="SM00088">
    <property type="entry name" value="PINT"/>
    <property type="match status" value="1"/>
</dbReference>
<comment type="caution">
    <text evidence="3">The sequence shown here is derived from an EMBL/GenBank/DDBJ whole genome shotgun (WGS) entry which is preliminary data.</text>
</comment>
<dbReference type="AlphaFoldDB" id="A0AAP0DMU6"/>
<feature type="domain" description="PCI" evidence="2">
    <location>
        <begin position="101"/>
        <end position="182"/>
    </location>
</feature>
<evidence type="ECO:0000259" key="2">
    <source>
        <dbReference type="SMART" id="SM00088"/>
    </source>
</evidence>
<dbReference type="InterPro" id="IPR045237">
    <property type="entry name" value="COPS7/eIF3m"/>
</dbReference>
<dbReference type="Proteomes" id="UP001408789">
    <property type="component" value="Unassembled WGS sequence"/>
</dbReference>
<dbReference type="InterPro" id="IPR000717">
    <property type="entry name" value="PCI_dom"/>
</dbReference>
<evidence type="ECO:0000256" key="1">
    <source>
        <dbReference type="ARBA" id="ARBA00008482"/>
    </source>
</evidence>
<dbReference type="InterPro" id="IPR040750">
    <property type="entry name" value="eIF3m_C_helix"/>
</dbReference>
<accession>A0AAP0DMU6</accession>
<proteinExistence type="inferred from homology"/>